<dbReference type="PANTHER" id="PTHR19282:SF551">
    <property type="entry name" value="RE08073P-RELATED"/>
    <property type="match status" value="1"/>
</dbReference>
<evidence type="ECO:0000256" key="1">
    <source>
        <dbReference type="ARBA" id="ARBA00004141"/>
    </source>
</evidence>
<dbReference type="OrthoDB" id="9993879at2759"/>
<comment type="caution">
    <text evidence="6">Lacks conserved residue(s) required for the propagation of feature annotation.</text>
</comment>
<evidence type="ECO:0000256" key="2">
    <source>
        <dbReference type="ARBA" id="ARBA00006840"/>
    </source>
</evidence>
<evidence type="ECO:0000256" key="5">
    <source>
        <dbReference type="ARBA" id="ARBA00023136"/>
    </source>
</evidence>
<dbReference type="AlphaFoldDB" id="A0A267GY32"/>
<dbReference type="InterPro" id="IPR000301">
    <property type="entry name" value="Tetraspanin_animals"/>
</dbReference>
<keyword evidence="9" id="KW-1185">Reference proteome</keyword>
<dbReference type="InterPro" id="IPR018503">
    <property type="entry name" value="Tetraspanin_CS"/>
</dbReference>
<dbReference type="SUPFAM" id="SSF48652">
    <property type="entry name" value="Tetraspanin"/>
    <property type="match status" value="1"/>
</dbReference>
<keyword evidence="5 6" id="KW-0472">Membrane</keyword>
<proteinExistence type="inferred from homology"/>
<dbReference type="PRINTS" id="PR00259">
    <property type="entry name" value="TMFOUR"/>
</dbReference>
<comment type="subcellular location">
    <subcellularLocation>
        <location evidence="1 6">Membrane</location>
        <topology evidence="1 6">Multi-pass membrane protein</topology>
    </subcellularLocation>
</comment>
<comment type="similarity">
    <text evidence="2 6">Belongs to the tetraspanin (TM4SF) family.</text>
</comment>
<evidence type="ECO:0000256" key="6">
    <source>
        <dbReference type="RuleBase" id="RU361218"/>
    </source>
</evidence>
<organism evidence="8 9">
    <name type="scientific">Macrostomum lignano</name>
    <dbReference type="NCBI Taxonomy" id="282301"/>
    <lineage>
        <taxon>Eukaryota</taxon>
        <taxon>Metazoa</taxon>
        <taxon>Spiralia</taxon>
        <taxon>Lophotrochozoa</taxon>
        <taxon>Platyhelminthes</taxon>
        <taxon>Rhabditophora</taxon>
        <taxon>Macrostomorpha</taxon>
        <taxon>Macrostomida</taxon>
        <taxon>Macrostomidae</taxon>
        <taxon>Macrostomum</taxon>
    </lineage>
</organism>
<dbReference type="InterPro" id="IPR018499">
    <property type="entry name" value="Tetraspanin/Peripherin"/>
</dbReference>
<dbReference type="EMBL" id="NIVC01000100">
    <property type="protein sequence ID" value="PAA90928.1"/>
    <property type="molecule type" value="Genomic_DNA"/>
</dbReference>
<feature type="transmembrane region" description="Helical" evidence="6">
    <location>
        <begin position="27"/>
        <end position="56"/>
    </location>
</feature>
<dbReference type="PANTHER" id="PTHR19282">
    <property type="entry name" value="TETRASPANIN"/>
    <property type="match status" value="1"/>
</dbReference>
<dbReference type="Proteomes" id="UP000215902">
    <property type="component" value="Unassembled WGS sequence"/>
</dbReference>
<keyword evidence="3 6" id="KW-0812">Transmembrane</keyword>
<dbReference type="GO" id="GO:0005886">
    <property type="term" value="C:plasma membrane"/>
    <property type="evidence" value="ECO:0007669"/>
    <property type="project" value="TreeGrafter"/>
</dbReference>
<reference evidence="8 9" key="1">
    <citation type="submission" date="2017-06" db="EMBL/GenBank/DDBJ databases">
        <title>A platform for efficient transgenesis in Macrostomum lignano, a flatworm model organism for stem cell research.</title>
        <authorList>
            <person name="Berezikov E."/>
        </authorList>
    </citation>
    <scope>NUCLEOTIDE SEQUENCE [LARGE SCALE GENOMIC DNA]</scope>
    <source>
        <strain evidence="8">DV1</strain>
        <tissue evidence="8">Whole organism</tissue>
    </source>
</reference>
<evidence type="ECO:0000313" key="9">
    <source>
        <dbReference type="Proteomes" id="UP000215902"/>
    </source>
</evidence>
<accession>A0A267GY32</accession>
<evidence type="ECO:0000256" key="4">
    <source>
        <dbReference type="ARBA" id="ARBA00022989"/>
    </source>
</evidence>
<gene>
    <name evidence="8" type="ORF">BOX15_Mlig005682g1</name>
    <name evidence="7" type="ORF">BOX15_Mlig005682g2</name>
</gene>
<feature type="non-terminal residue" evidence="8">
    <location>
        <position position="1"/>
    </location>
</feature>
<evidence type="ECO:0000313" key="7">
    <source>
        <dbReference type="EMBL" id="PAA63551.1"/>
    </source>
</evidence>
<dbReference type="Gene3D" id="1.10.1450.10">
    <property type="entry name" value="Tetraspanin"/>
    <property type="match status" value="1"/>
</dbReference>
<name>A0A267GY32_9PLAT</name>
<keyword evidence="4 6" id="KW-1133">Transmembrane helix</keyword>
<dbReference type="PROSITE" id="PS00421">
    <property type="entry name" value="TM4_1"/>
    <property type="match status" value="1"/>
</dbReference>
<feature type="transmembrane region" description="Helical" evidence="6">
    <location>
        <begin position="62"/>
        <end position="85"/>
    </location>
</feature>
<sequence length="229" mass="24922">AILGIAIFLYVDKTFKGIKDNMEESKIVLDIILFSAIGVGGITIIVSTFGCCGAYHESECLLGTYFLCLFIIVATEVAAGVLIFVKSDKDVFREAINKSLLSSVESYMKDAGDAAPPQHLRSIQSYMKCCGANSVFDYASRMELVSSRDKVIKVGKACLSDKESPDLTDLMALKDGCTDKIMTFLSNNKLWVLITVVIVAAFELLTLIVAMSLCCTVRRMESGYIGVST</sequence>
<evidence type="ECO:0000256" key="3">
    <source>
        <dbReference type="ARBA" id="ARBA00022692"/>
    </source>
</evidence>
<dbReference type="InterPro" id="IPR008952">
    <property type="entry name" value="Tetraspanin_EC2_sf"/>
</dbReference>
<dbReference type="PIRSF" id="PIRSF002419">
    <property type="entry name" value="Tetraspanin"/>
    <property type="match status" value="1"/>
</dbReference>
<dbReference type="Pfam" id="PF00335">
    <property type="entry name" value="Tetraspanin"/>
    <property type="match status" value="1"/>
</dbReference>
<feature type="transmembrane region" description="Helical" evidence="6">
    <location>
        <begin position="190"/>
        <end position="213"/>
    </location>
</feature>
<dbReference type="STRING" id="282301.A0A267GY32"/>
<evidence type="ECO:0000313" key="8">
    <source>
        <dbReference type="EMBL" id="PAA90928.1"/>
    </source>
</evidence>
<dbReference type="EMBL" id="NIVC01001833">
    <property type="protein sequence ID" value="PAA63551.1"/>
    <property type="molecule type" value="Genomic_DNA"/>
</dbReference>
<comment type="caution">
    <text evidence="8">The sequence shown here is derived from an EMBL/GenBank/DDBJ whole genome shotgun (WGS) entry which is preliminary data.</text>
</comment>
<protein>
    <recommendedName>
        <fullName evidence="6">Tetraspanin</fullName>
    </recommendedName>
</protein>